<evidence type="ECO:0000313" key="1">
    <source>
        <dbReference type="EMBL" id="KAK4025980.1"/>
    </source>
</evidence>
<protein>
    <submittedName>
        <fullName evidence="1">Uncharacterized protein</fullName>
    </submittedName>
</protein>
<name>A0ABR0ALH7_9CRUS</name>
<keyword evidence="2" id="KW-1185">Reference proteome</keyword>
<gene>
    <name evidence="1" type="ORF">OUZ56_015009</name>
</gene>
<comment type="caution">
    <text evidence="1">The sequence shown here is derived from an EMBL/GenBank/DDBJ whole genome shotgun (WGS) entry which is preliminary data.</text>
</comment>
<reference evidence="1 2" key="1">
    <citation type="journal article" date="2023" name="Nucleic Acids Res.">
        <title>The hologenome of Daphnia magna reveals possible DNA methylation and microbiome-mediated evolution of the host genome.</title>
        <authorList>
            <person name="Chaturvedi A."/>
            <person name="Li X."/>
            <person name="Dhandapani V."/>
            <person name="Marshall H."/>
            <person name="Kissane S."/>
            <person name="Cuenca-Cambronero M."/>
            <person name="Asole G."/>
            <person name="Calvet F."/>
            <person name="Ruiz-Romero M."/>
            <person name="Marangio P."/>
            <person name="Guigo R."/>
            <person name="Rago D."/>
            <person name="Mirbahai L."/>
            <person name="Eastwood N."/>
            <person name="Colbourne J.K."/>
            <person name="Zhou J."/>
            <person name="Mallon E."/>
            <person name="Orsini L."/>
        </authorList>
    </citation>
    <scope>NUCLEOTIDE SEQUENCE [LARGE SCALE GENOMIC DNA]</scope>
    <source>
        <strain evidence="1">LRV0_1</strain>
    </source>
</reference>
<proteinExistence type="predicted"/>
<evidence type="ECO:0000313" key="2">
    <source>
        <dbReference type="Proteomes" id="UP001234178"/>
    </source>
</evidence>
<accession>A0ABR0ALH7</accession>
<sequence>MAFSSFAMRTGAARRERGTNSGEYDRIYRCNVFLLNYFDMLLVSNWEYIRSFYIHQCIQNI</sequence>
<organism evidence="1 2">
    <name type="scientific">Daphnia magna</name>
    <dbReference type="NCBI Taxonomy" id="35525"/>
    <lineage>
        <taxon>Eukaryota</taxon>
        <taxon>Metazoa</taxon>
        <taxon>Ecdysozoa</taxon>
        <taxon>Arthropoda</taxon>
        <taxon>Crustacea</taxon>
        <taxon>Branchiopoda</taxon>
        <taxon>Diplostraca</taxon>
        <taxon>Cladocera</taxon>
        <taxon>Anomopoda</taxon>
        <taxon>Daphniidae</taxon>
        <taxon>Daphnia</taxon>
    </lineage>
</organism>
<dbReference type="Proteomes" id="UP001234178">
    <property type="component" value="Unassembled WGS sequence"/>
</dbReference>
<dbReference type="EMBL" id="JAOYFB010000038">
    <property type="protein sequence ID" value="KAK4025980.1"/>
    <property type="molecule type" value="Genomic_DNA"/>
</dbReference>